<feature type="compositionally biased region" description="Polar residues" evidence="1">
    <location>
        <begin position="54"/>
        <end position="75"/>
    </location>
</feature>
<evidence type="ECO:0000313" key="4">
    <source>
        <dbReference type="Proteomes" id="UP001320768"/>
    </source>
</evidence>
<evidence type="ECO:0000256" key="2">
    <source>
        <dbReference type="SAM" id="SignalP"/>
    </source>
</evidence>
<keyword evidence="4" id="KW-1185">Reference proteome</keyword>
<evidence type="ECO:0000256" key="1">
    <source>
        <dbReference type="SAM" id="MobiDB-lite"/>
    </source>
</evidence>
<dbReference type="EMBL" id="JAKUDN010000002">
    <property type="protein sequence ID" value="MCP8352333.1"/>
    <property type="molecule type" value="Genomic_DNA"/>
</dbReference>
<reference evidence="3 4" key="1">
    <citation type="journal article" date="2022" name="Nat. Microbiol.">
        <title>The microbiome of a bacterivorous marine choanoflagellate contains a resource-demanding obligate bacterial associate.</title>
        <authorList>
            <person name="Needham D.M."/>
            <person name="Poirier C."/>
            <person name="Bachy C."/>
            <person name="George E.E."/>
            <person name="Wilken S."/>
            <person name="Yung C.C.M."/>
            <person name="Limardo A.J."/>
            <person name="Morando M."/>
            <person name="Sudek L."/>
            <person name="Malmstrom R.R."/>
            <person name="Keeling P.J."/>
            <person name="Santoro A.E."/>
            <person name="Worden A.Z."/>
        </authorList>
    </citation>
    <scope>NUCLEOTIDE SEQUENCE [LARGE SCALE GENOMIC DNA]</scope>
    <source>
        <strain evidence="3 4">Comchoano-2</strain>
    </source>
</reference>
<feature type="chain" id="PRO_5045995682" evidence="2">
    <location>
        <begin position="24"/>
        <end position="116"/>
    </location>
</feature>
<sequence>MKLRYSMTHLALLLIAIYPFAMSQERYQTICGQVTNQSSSQKKAMCQKFSLQVDSQTPSQKETANASETPSTVIFDSSAKSRKKRAPKRKASYQQTTDLTFKPYTPGAYSTPQKEG</sequence>
<dbReference type="RefSeq" id="WP_258569439.1">
    <property type="nucleotide sequence ID" value="NZ_JAKUDN010000002.1"/>
</dbReference>
<name>A0ABT1L7Q1_9GAMM</name>
<protein>
    <submittedName>
        <fullName evidence="3">Uncharacterized protein</fullName>
    </submittedName>
</protein>
<keyword evidence="2" id="KW-0732">Signal</keyword>
<organism evidence="3 4">
    <name type="scientific">Candidatus Synchoanobacter obligatus</name>
    <dbReference type="NCBI Taxonomy" id="2919597"/>
    <lineage>
        <taxon>Bacteria</taxon>
        <taxon>Pseudomonadati</taxon>
        <taxon>Pseudomonadota</taxon>
        <taxon>Gammaproteobacteria</taxon>
        <taxon>Candidatus Comchoanobacterales</taxon>
        <taxon>Candidatus Comchoanobacteraceae</taxon>
        <taxon>Candidatus Synchoanobacter</taxon>
    </lineage>
</organism>
<feature type="compositionally biased region" description="Basic residues" evidence="1">
    <location>
        <begin position="80"/>
        <end position="91"/>
    </location>
</feature>
<dbReference type="Proteomes" id="UP001320768">
    <property type="component" value="Unassembled WGS sequence"/>
</dbReference>
<feature type="signal peptide" evidence="2">
    <location>
        <begin position="1"/>
        <end position="23"/>
    </location>
</feature>
<accession>A0ABT1L7Q1</accession>
<feature type="region of interest" description="Disordered" evidence="1">
    <location>
        <begin position="54"/>
        <end position="116"/>
    </location>
</feature>
<evidence type="ECO:0000313" key="3">
    <source>
        <dbReference type="EMBL" id="MCP8352333.1"/>
    </source>
</evidence>
<comment type="caution">
    <text evidence="3">The sequence shown here is derived from an EMBL/GenBank/DDBJ whole genome shotgun (WGS) entry which is preliminary data.</text>
</comment>
<proteinExistence type="predicted"/>
<gene>
    <name evidence="3" type="ORF">MKS91_03400</name>
</gene>